<sequence length="65" mass="6921">MNTYATANTAGGSAARQAKVGKPPERVPYQGMATEKALPLSRAQSAYTPEGTWNHFSRLALDLGL</sequence>
<reference evidence="2 3" key="1">
    <citation type="submission" date="2018-11" db="EMBL/GenBank/DDBJ databases">
        <title>Whole genome sequence of Streptomyces paromomycinus NBRC 15454(T).</title>
        <authorList>
            <person name="Komaki H."/>
            <person name="Tamura T."/>
        </authorList>
    </citation>
    <scope>NUCLEOTIDE SEQUENCE [LARGE SCALE GENOMIC DNA]</scope>
    <source>
        <strain evidence="2 3">NBRC 15454</strain>
    </source>
</reference>
<feature type="region of interest" description="Disordered" evidence="1">
    <location>
        <begin position="1"/>
        <end position="27"/>
    </location>
</feature>
<feature type="compositionally biased region" description="Polar residues" evidence="1">
    <location>
        <begin position="1"/>
        <end position="11"/>
    </location>
</feature>
<dbReference type="EMBL" id="BHZD01000001">
    <property type="protein sequence ID" value="GCD48230.1"/>
    <property type="molecule type" value="Genomic_DNA"/>
</dbReference>
<evidence type="ECO:0000313" key="3">
    <source>
        <dbReference type="Proteomes" id="UP000286746"/>
    </source>
</evidence>
<evidence type="ECO:0000256" key="1">
    <source>
        <dbReference type="SAM" id="MobiDB-lite"/>
    </source>
</evidence>
<organism evidence="2 3">
    <name type="scientific">Streptomyces paromomycinus</name>
    <name type="common">Streptomyces rimosus subsp. paromomycinus</name>
    <dbReference type="NCBI Taxonomy" id="92743"/>
    <lineage>
        <taxon>Bacteria</taxon>
        <taxon>Bacillati</taxon>
        <taxon>Actinomycetota</taxon>
        <taxon>Actinomycetes</taxon>
        <taxon>Kitasatosporales</taxon>
        <taxon>Streptomycetaceae</taxon>
        <taxon>Streptomyces</taxon>
    </lineage>
</organism>
<gene>
    <name evidence="2" type="ORF">GKJPGBOP_08026</name>
</gene>
<name>A0A401WG27_STREY</name>
<protein>
    <submittedName>
        <fullName evidence="2">Uncharacterized protein</fullName>
    </submittedName>
</protein>
<evidence type="ECO:0000313" key="2">
    <source>
        <dbReference type="EMBL" id="GCD48230.1"/>
    </source>
</evidence>
<dbReference type="AlphaFoldDB" id="A0A401WG27"/>
<dbReference type="RefSeq" id="WP_125058183.1">
    <property type="nucleotide sequence ID" value="NZ_BHZD01000001.1"/>
</dbReference>
<keyword evidence="3" id="KW-1185">Reference proteome</keyword>
<proteinExistence type="predicted"/>
<dbReference type="Proteomes" id="UP000286746">
    <property type="component" value="Unassembled WGS sequence"/>
</dbReference>
<accession>A0A401WG27</accession>
<comment type="caution">
    <text evidence="2">The sequence shown here is derived from an EMBL/GenBank/DDBJ whole genome shotgun (WGS) entry which is preliminary data.</text>
</comment>